<dbReference type="EMBL" id="CAEZUX010000111">
    <property type="protein sequence ID" value="CAB4619143.1"/>
    <property type="molecule type" value="Genomic_DNA"/>
</dbReference>
<dbReference type="PROSITE" id="PS50853">
    <property type="entry name" value="FN3"/>
    <property type="match status" value="1"/>
</dbReference>
<dbReference type="SUPFAM" id="SSF49265">
    <property type="entry name" value="Fibronectin type III"/>
    <property type="match status" value="1"/>
</dbReference>
<dbReference type="InterPro" id="IPR036116">
    <property type="entry name" value="FN3_sf"/>
</dbReference>
<gene>
    <name evidence="2" type="ORF">UFOPK1874_00922</name>
</gene>
<dbReference type="InterPro" id="IPR003961">
    <property type="entry name" value="FN3_dom"/>
</dbReference>
<accession>A0A6J6I3G4</accession>
<organism evidence="2">
    <name type="scientific">freshwater metagenome</name>
    <dbReference type="NCBI Taxonomy" id="449393"/>
    <lineage>
        <taxon>unclassified sequences</taxon>
        <taxon>metagenomes</taxon>
        <taxon>ecological metagenomes</taxon>
    </lineage>
</organism>
<dbReference type="AlphaFoldDB" id="A0A6J6I3G4"/>
<reference evidence="2" key="1">
    <citation type="submission" date="2020-05" db="EMBL/GenBank/DDBJ databases">
        <authorList>
            <person name="Chiriac C."/>
            <person name="Salcher M."/>
            <person name="Ghai R."/>
            <person name="Kavagutti S V."/>
        </authorList>
    </citation>
    <scope>NUCLEOTIDE SEQUENCE</scope>
</reference>
<sequence>MNKVRSSVFRVSVLMTLIVALNFVFVATSDALWSSSRNSAVQTFSGASFSPVVAPSISSTVGDETITLTWPSVTLSGGQLVNYSVMRTPSTGPAVEVCTGANAPVQNGGVSTCSDTTAVSGTTYTYTEQPIARSGVTPTWTLPASASSTAVAPKSWVFDSAGSPTISNNNNAQLVSYPTGTVQDDALVLVSVSDRNAAPTLPSGWTQLASSGMSSPSAMYLFVAWRRADAGSSVSFRSGTNSQGALTLIYRYKRLSGNTSAPVIAHVAVQSSNSASSSGFTPPSNVTTNLPGANALSIVAISSDATLSLQTNQNYVFRNTSSATSANAALGLSIGLGDKFIQSSGSAGASPTWSQSGAATQWMSVAIALA</sequence>
<protein>
    <submittedName>
        <fullName evidence="2">Unannotated protein</fullName>
    </submittedName>
</protein>
<name>A0A6J6I3G4_9ZZZZ</name>
<proteinExistence type="predicted"/>
<dbReference type="InterPro" id="IPR013783">
    <property type="entry name" value="Ig-like_fold"/>
</dbReference>
<feature type="domain" description="Fibronectin type-III" evidence="1">
    <location>
        <begin position="51"/>
        <end position="152"/>
    </location>
</feature>
<evidence type="ECO:0000313" key="2">
    <source>
        <dbReference type="EMBL" id="CAB4619143.1"/>
    </source>
</evidence>
<dbReference type="Gene3D" id="2.60.40.10">
    <property type="entry name" value="Immunoglobulins"/>
    <property type="match status" value="1"/>
</dbReference>
<evidence type="ECO:0000259" key="1">
    <source>
        <dbReference type="PROSITE" id="PS50853"/>
    </source>
</evidence>